<evidence type="ECO:0000256" key="2">
    <source>
        <dbReference type="ARBA" id="ARBA00022801"/>
    </source>
</evidence>
<dbReference type="EMBL" id="CP075585">
    <property type="protein sequence ID" value="QZA58604.1"/>
    <property type="molecule type" value="Genomic_DNA"/>
</dbReference>
<name>A0ABX8YZ20_9BACT</name>
<dbReference type="PANTHER" id="PTHR43046">
    <property type="entry name" value="GDP-MANNOSE MANNOSYL HYDROLASE"/>
    <property type="match status" value="1"/>
</dbReference>
<reference evidence="5 6" key="2">
    <citation type="submission" date="2021-05" db="EMBL/GenBank/DDBJ databases">
        <title>Ecology and evolution of chlamydial symbionts of arthropods.</title>
        <authorList>
            <person name="Halter T."/>
            <person name="Sixt B.S."/>
            <person name="Toenshoff E.R."/>
            <person name="Koestlbacher S."/>
            <person name="Schulz F."/>
            <person name="Kostanjsek R."/>
            <person name="Collingro A."/>
            <person name="Hendrickx F."/>
            <person name="Horn M."/>
        </authorList>
    </citation>
    <scope>NUCLEOTIDE SEQUENCE [LARGE SCALE GENOMIC DNA]</scope>
    <source>
        <strain evidence="5 6">15C</strain>
    </source>
</reference>
<comment type="similarity">
    <text evidence="3">Belongs to the Nudix hydrolase family.</text>
</comment>
<dbReference type="Proteomes" id="UP000822862">
    <property type="component" value="Chromosome"/>
</dbReference>
<dbReference type="CDD" id="cd02883">
    <property type="entry name" value="NUDIX_Hydrolase"/>
    <property type="match status" value="1"/>
</dbReference>
<sequence length="168" mass="19067">MVKHLKQAVSGIIFCSEKKKILLIKRRDIPVWVLPGGGMEVQETPEKAVIREVYEETGLSVQIVRKVAEYSPINKLTQLTHLFECSIVQGNLQTGSETKEIGFFLSSKLPLLPPPYLSWIQDALSHRECIIQKKIEGVSYLILCKFLCLHPILVTRYLLTKIGIHINT</sequence>
<evidence type="ECO:0000313" key="6">
    <source>
        <dbReference type="Proteomes" id="UP000822862"/>
    </source>
</evidence>
<evidence type="ECO:0000256" key="1">
    <source>
        <dbReference type="ARBA" id="ARBA00001946"/>
    </source>
</evidence>
<accession>A0ABX8YZ20</accession>
<dbReference type="InterPro" id="IPR020476">
    <property type="entry name" value="Nudix_hydrolase"/>
</dbReference>
<proteinExistence type="inferred from homology"/>
<evidence type="ECO:0000256" key="3">
    <source>
        <dbReference type="RuleBase" id="RU003476"/>
    </source>
</evidence>
<keyword evidence="2 3" id="KW-0378">Hydrolase</keyword>
<dbReference type="PROSITE" id="PS00893">
    <property type="entry name" value="NUDIX_BOX"/>
    <property type="match status" value="1"/>
</dbReference>
<comment type="cofactor">
    <cofactor evidence="1">
        <name>Mg(2+)</name>
        <dbReference type="ChEBI" id="CHEBI:18420"/>
    </cofactor>
</comment>
<dbReference type="InterPro" id="IPR000086">
    <property type="entry name" value="NUDIX_hydrolase_dom"/>
</dbReference>
<evidence type="ECO:0000259" key="4">
    <source>
        <dbReference type="PROSITE" id="PS51462"/>
    </source>
</evidence>
<reference evidence="5 6" key="1">
    <citation type="submission" date="2020-01" db="EMBL/GenBank/DDBJ databases">
        <authorList>
            <person name="Sixt B."/>
            <person name="Schulz F."/>
            <person name="Kostanjsek R."/>
            <person name="Koestlbacher S."/>
            <person name="Collingro A."/>
            <person name="Toenshoff E."/>
            <person name="Horn M."/>
        </authorList>
    </citation>
    <scope>NUCLEOTIDE SEQUENCE [LARGE SCALE GENOMIC DNA]</scope>
    <source>
        <strain evidence="5 6">15C</strain>
    </source>
</reference>
<dbReference type="Pfam" id="PF00293">
    <property type="entry name" value="NUDIX"/>
    <property type="match status" value="1"/>
</dbReference>
<dbReference type="PROSITE" id="PS51462">
    <property type="entry name" value="NUDIX"/>
    <property type="match status" value="1"/>
</dbReference>
<evidence type="ECO:0000313" key="5">
    <source>
        <dbReference type="EMBL" id="QZA58604.1"/>
    </source>
</evidence>
<gene>
    <name evidence="5" type="ORF">RHAB15C_0000480</name>
</gene>
<dbReference type="PRINTS" id="PR00502">
    <property type="entry name" value="NUDIXFAMILY"/>
</dbReference>
<dbReference type="InterPro" id="IPR020084">
    <property type="entry name" value="NUDIX_hydrolase_CS"/>
</dbReference>
<dbReference type="EC" id="3.6.1.-" evidence="5"/>
<organism evidence="5 6">
    <name type="scientific">Candidatus Rhabdochlamydia porcellionis</name>
    <dbReference type="NCBI Taxonomy" id="225148"/>
    <lineage>
        <taxon>Bacteria</taxon>
        <taxon>Pseudomonadati</taxon>
        <taxon>Chlamydiota</taxon>
        <taxon>Chlamydiia</taxon>
        <taxon>Parachlamydiales</taxon>
        <taxon>Candidatus Rhabdochlamydiaceae</taxon>
        <taxon>Candidatus Rhabdochlamydia</taxon>
    </lineage>
</organism>
<protein>
    <submittedName>
        <fullName evidence="5">RNA pyrophosphohydrolase</fullName>
        <ecNumber evidence="5">3.6.1.-</ecNumber>
    </submittedName>
</protein>
<dbReference type="RefSeq" id="WP_194845292.1">
    <property type="nucleotide sequence ID" value="NZ_CP075585.1"/>
</dbReference>
<dbReference type="GO" id="GO:0016787">
    <property type="term" value="F:hydrolase activity"/>
    <property type="evidence" value="ECO:0007669"/>
    <property type="project" value="UniProtKB-KW"/>
</dbReference>
<dbReference type="Gene3D" id="3.90.79.10">
    <property type="entry name" value="Nucleoside Triphosphate Pyrophosphohydrolase"/>
    <property type="match status" value="1"/>
</dbReference>
<keyword evidence="6" id="KW-1185">Reference proteome</keyword>
<dbReference type="InterPro" id="IPR015797">
    <property type="entry name" value="NUDIX_hydrolase-like_dom_sf"/>
</dbReference>
<dbReference type="SUPFAM" id="SSF55811">
    <property type="entry name" value="Nudix"/>
    <property type="match status" value="1"/>
</dbReference>
<feature type="domain" description="Nudix hydrolase" evidence="4">
    <location>
        <begin position="4"/>
        <end position="126"/>
    </location>
</feature>
<dbReference type="PANTHER" id="PTHR43046:SF2">
    <property type="entry name" value="8-OXO-DGTP DIPHOSPHATASE-RELATED"/>
    <property type="match status" value="1"/>
</dbReference>